<keyword evidence="4" id="KW-1185">Reference proteome</keyword>
<dbReference type="OMA" id="HQYLCAA"/>
<protein>
    <recommendedName>
        <fullName evidence="2">GRIP domain-containing protein</fullName>
    </recommendedName>
</protein>
<dbReference type="OrthoDB" id="267737at2759"/>
<proteinExistence type="predicted"/>
<dbReference type="EMBL" id="LJSK01000182">
    <property type="protein sequence ID" value="KPI85540.1"/>
    <property type="molecule type" value="Genomic_DNA"/>
</dbReference>
<name>A0A0N1IJB4_LEPSE</name>
<dbReference type="VEuPathDB" id="TriTrypDB:Lsey_0182_0210"/>
<feature type="compositionally biased region" description="Low complexity" evidence="1">
    <location>
        <begin position="215"/>
        <end position="240"/>
    </location>
</feature>
<accession>A0A0N1IJB4</accession>
<evidence type="ECO:0000256" key="1">
    <source>
        <dbReference type="SAM" id="MobiDB-lite"/>
    </source>
</evidence>
<feature type="domain" description="GRIP" evidence="2">
    <location>
        <begin position="303"/>
        <end position="352"/>
    </location>
</feature>
<dbReference type="AlphaFoldDB" id="A0A0N1IJB4"/>
<sequence length="360" mass="39625">MAEVRVKQQEALRLEDHVVSWKEKVKASKVRDMERIQTLEKELEVLEAEAVAVFRCVAAFGGVPASELPAEKVPKEWVSVVAVYLADVQRSVDSFCEEWGVGGKDRRLVALMEAASAAAAKDKGSLKEAVSARQRCEAEVATLKEAEAVLIARCSEADSRIAALESDAVKASQDDSLRLVEAENTELKTRCDLLRRELQRQREAVHRERAQQVDSSGGESPASPSTESASAVQSALRAAAGGITERDLASFVGRPDSQGGPMRSSKAKLEQLMKQNEELRRENAHNNSVIAQQIRALESYKANERVQIGIEYLRNIMHQYLCAADDLRPKMIPAICTVLEFNSTQKGDVQAANPSCPRFH</sequence>
<evidence type="ECO:0000259" key="2">
    <source>
        <dbReference type="PROSITE" id="PS50913"/>
    </source>
</evidence>
<comment type="caution">
    <text evidence="3">The sequence shown here is derived from an EMBL/GenBank/DDBJ whole genome shotgun (WGS) entry which is preliminary data.</text>
</comment>
<dbReference type="Proteomes" id="UP000038009">
    <property type="component" value="Unassembled WGS sequence"/>
</dbReference>
<dbReference type="Pfam" id="PF01465">
    <property type="entry name" value="GRIP"/>
    <property type="match status" value="1"/>
</dbReference>
<evidence type="ECO:0000313" key="4">
    <source>
        <dbReference type="Proteomes" id="UP000038009"/>
    </source>
</evidence>
<evidence type="ECO:0000313" key="3">
    <source>
        <dbReference type="EMBL" id="KPI85540.1"/>
    </source>
</evidence>
<feature type="compositionally biased region" description="Basic and acidic residues" evidence="1">
    <location>
        <begin position="202"/>
        <end position="211"/>
    </location>
</feature>
<dbReference type="PROSITE" id="PS50913">
    <property type="entry name" value="GRIP"/>
    <property type="match status" value="1"/>
</dbReference>
<feature type="region of interest" description="Disordered" evidence="1">
    <location>
        <begin position="202"/>
        <end position="268"/>
    </location>
</feature>
<reference evidence="3 4" key="1">
    <citation type="journal article" date="2015" name="PLoS Pathog.">
        <title>Leptomonas seymouri: Adaptations to the Dixenous Life Cycle Analyzed by Genome Sequencing, Transcriptome Profiling and Co-infection with Leishmania donovani.</title>
        <authorList>
            <person name="Kraeva N."/>
            <person name="Butenko A."/>
            <person name="Hlavacova J."/>
            <person name="Kostygov A."/>
            <person name="Myskova J."/>
            <person name="Grybchuk D."/>
            <person name="Lestinova T."/>
            <person name="Votypka J."/>
            <person name="Volf P."/>
            <person name="Opperdoes F."/>
            <person name="Flegontov P."/>
            <person name="Lukes J."/>
            <person name="Yurchenko V."/>
        </authorList>
    </citation>
    <scope>NUCLEOTIDE SEQUENCE [LARGE SCALE GENOMIC DNA]</scope>
    <source>
        <strain evidence="3 4">ATCC 30220</strain>
    </source>
</reference>
<organism evidence="3 4">
    <name type="scientific">Leptomonas seymouri</name>
    <dbReference type="NCBI Taxonomy" id="5684"/>
    <lineage>
        <taxon>Eukaryota</taxon>
        <taxon>Discoba</taxon>
        <taxon>Euglenozoa</taxon>
        <taxon>Kinetoplastea</taxon>
        <taxon>Metakinetoplastina</taxon>
        <taxon>Trypanosomatida</taxon>
        <taxon>Trypanosomatidae</taxon>
        <taxon>Leishmaniinae</taxon>
        <taxon>Leptomonas</taxon>
    </lineage>
</organism>
<dbReference type="SMART" id="SM00755">
    <property type="entry name" value="Grip"/>
    <property type="match status" value="1"/>
</dbReference>
<dbReference type="Gene3D" id="1.10.220.60">
    <property type="entry name" value="GRIP domain"/>
    <property type="match status" value="1"/>
</dbReference>
<gene>
    <name evidence="3" type="ORF">ABL78_5421</name>
</gene>
<dbReference type="InterPro" id="IPR000237">
    <property type="entry name" value="GRIP_dom"/>
</dbReference>